<feature type="transmembrane region" description="Helical" evidence="1">
    <location>
        <begin position="12"/>
        <end position="33"/>
    </location>
</feature>
<name>A0A6N1VDL2_9HYPH</name>
<proteinExistence type="predicted"/>
<dbReference type="EMBL" id="CP054836">
    <property type="protein sequence ID" value="QKV17127.1"/>
    <property type="molecule type" value="Genomic_DNA"/>
</dbReference>
<dbReference type="RefSeq" id="WP_175275023.1">
    <property type="nucleotide sequence ID" value="NZ_CP054836.1"/>
</dbReference>
<dbReference type="KEGG" id="orm:HTY61_00930"/>
<sequence>MQIPEWVKPAATGAAGGAVALAIVGFGFAGWVTGGTAQEMSSKAADEASVKVIAAICINQFAAGPNAKVELARLKEAKAWERDDFIEAGGWSTVAGVENGTRKVADECARQLAAMDELPVMMPKVPTADNG</sequence>
<keyword evidence="1" id="KW-0812">Transmembrane</keyword>
<dbReference type="Proteomes" id="UP000509367">
    <property type="component" value="Chromosome"/>
</dbReference>
<reference evidence="2 3" key="1">
    <citation type="submission" date="2020-06" db="EMBL/GenBank/DDBJ databases">
        <title>Oricola thermophila sp. nov. isolated from a tidal sediments.</title>
        <authorList>
            <person name="Kwon K.K."/>
            <person name="Yang S.-H."/>
            <person name="Park M.-J."/>
        </authorList>
    </citation>
    <scope>NUCLEOTIDE SEQUENCE [LARGE SCALE GENOMIC DNA]</scope>
    <source>
        <strain evidence="2 3">MEBiC13590</strain>
    </source>
</reference>
<accession>A0A6N1VDL2</accession>
<organism evidence="2 3">
    <name type="scientific">Oricola thermophila</name>
    <dbReference type="NCBI Taxonomy" id="2742145"/>
    <lineage>
        <taxon>Bacteria</taxon>
        <taxon>Pseudomonadati</taxon>
        <taxon>Pseudomonadota</taxon>
        <taxon>Alphaproteobacteria</taxon>
        <taxon>Hyphomicrobiales</taxon>
        <taxon>Ahrensiaceae</taxon>
        <taxon>Oricola</taxon>
    </lineage>
</organism>
<evidence type="ECO:0000313" key="2">
    <source>
        <dbReference type="EMBL" id="QKV17127.1"/>
    </source>
</evidence>
<protein>
    <submittedName>
        <fullName evidence="2">Uncharacterized protein</fullName>
    </submittedName>
</protein>
<keyword evidence="1" id="KW-0472">Membrane</keyword>
<keyword evidence="3" id="KW-1185">Reference proteome</keyword>
<keyword evidence="1" id="KW-1133">Transmembrane helix</keyword>
<evidence type="ECO:0000256" key="1">
    <source>
        <dbReference type="SAM" id="Phobius"/>
    </source>
</evidence>
<evidence type="ECO:0000313" key="3">
    <source>
        <dbReference type="Proteomes" id="UP000509367"/>
    </source>
</evidence>
<gene>
    <name evidence="2" type="ORF">HTY61_00930</name>
</gene>
<dbReference type="AlphaFoldDB" id="A0A6N1VDL2"/>